<dbReference type="PANTHER" id="PTHR44099">
    <property type="entry name" value="RABCONNECTIN-3B, ISOFORM A"/>
    <property type="match status" value="1"/>
</dbReference>
<dbReference type="OrthoDB" id="338622at2759"/>
<organism evidence="2 3">
    <name type="scientific">Ceriporiopsis subvermispora (strain B)</name>
    <name type="common">White-rot fungus</name>
    <name type="synonym">Gelatoporia subvermispora</name>
    <dbReference type="NCBI Taxonomy" id="914234"/>
    <lineage>
        <taxon>Eukaryota</taxon>
        <taxon>Fungi</taxon>
        <taxon>Dikarya</taxon>
        <taxon>Basidiomycota</taxon>
        <taxon>Agaricomycotina</taxon>
        <taxon>Agaricomycetes</taxon>
        <taxon>Polyporales</taxon>
        <taxon>Gelatoporiaceae</taxon>
        <taxon>Gelatoporia</taxon>
    </lineage>
</organism>
<protein>
    <submittedName>
        <fullName evidence="2">Uncharacterized protein</fullName>
    </submittedName>
</protein>
<keyword evidence="3" id="KW-1185">Reference proteome</keyword>
<dbReference type="InterPro" id="IPR001680">
    <property type="entry name" value="WD40_rpt"/>
</dbReference>
<sequence>MQPSHLTIPLSLPLNWQDGKGGSAVEAALSLCAPTCLVHWGKPPADDGGNMSPHCISSGVSLGCGDGSVFLFHGQSTSDDDERTLPPKVIRRNSRHSNSSRYLASGRGTPRSISPSSAKMNFTPFQVSRSRIVSSVTSEQAEAPKNYVDFDEEAEKLKRMLKGKSTKERTPDEPRSPREGDETAEQGTRSPSQSSSAVPNVNSFSKDKLTSSPPSPPVHKDVPKGEDSCRVLSLKCHIIPSRAGFSTAVTALKLFGQHNYMACLQRAGYISIHSTADGLCLGSIMLDDGDAPQPAGQETRTRLPVMWDWCSLQVVACEESNIIIACASREDSYRSNITDDQDPSQQTRIAVFDVSGTPEQDPTSLTIAKIGEELLDGLPECIALCRASQGIPQMLRIASNRHVIIQSFNRTSALAQEKSPSESTSSKSLLLPNPFKALASLSTERLAEENDDMTSDMALLNDEVDLGELPLENPVLGLRVHDTGDAIRVLAWSSMEILVFDIGSSGMQVLSVRHVSGTQKAEWVTCDSFTVVDSVTSTTYGFQGTRTNVDNPGISAEKGYSSDIRLLHSHPLASYDALCLNNTGDITYTYLKAGSRQIDHVAAGAGGKVKQLWKSRHLSSSTGEGAYPSSVLPIEPDRVVIGFSDGRLGHSSLPALVAKAAQDATSALSDISLDGSIATISAVNSERTDEKFLVGGADDGSIAIWAFDSLKLHARWVVFTEPLVEVIHLQGEAAGRMKGCLFCVSQDGTVAVITLDGFQFLYILPASMAALQRISIGGDNLLLIYADHRARLWDTRTREFWRSMNIEKAEEMLQQGGWTEWNVGTSERSPNTVLSVTSRGNGIDAASSLLLDMEALLRQSSPTQSSGTLETRAPTRLAYLRAILSSLLTFGLSNDIDQICQERLGANKSDILAGCMSVQTPVLYADRDSSSAWTTSPEISALRSVALLSVLQVIGQHENLFEDAETVTGFYAASLGETLGPSYMPPSLPLLAKTWLLSSAAELRHAARTSFDVGVVRLSDDGTMALADLWQNQLPSRQPEDAQSLRSAMALFICGFVAVEKYTLLPSSALTDVAKSIALYLHDETSPWRALGIDLCSRGFAIWQQHVDAVEMLRALFTLATTTRKDSISPHNIGSQARTAVLQIATNNSALFMTTLTIDILHPRSLNHRKSILQLVIFLIRKKPLTLYSNLPRLVEAVVKSLDPNSTASRDAVLDSATEILGHIVRTYPTVDFHMATQRLAVGTSEGAVVMYDLKTATRLYVLEGHRKRTAACSFSPDGRRLVTLSLEESLLLVWKVGSSFSSFFNPGAPPRQGQSGSDPFKTLSFNIGNEAHMTLANTLELVHFEWPADRSVKVKIRQSTLTFST</sequence>
<dbReference type="InterPro" id="IPR049916">
    <property type="entry name" value="WDR72-like"/>
</dbReference>
<dbReference type="Gene3D" id="2.130.10.10">
    <property type="entry name" value="YVTN repeat-like/Quinoprotein amine dehydrogenase"/>
    <property type="match status" value="2"/>
</dbReference>
<accession>M2PSI3</accession>
<evidence type="ECO:0000313" key="3">
    <source>
        <dbReference type="Proteomes" id="UP000016930"/>
    </source>
</evidence>
<dbReference type="STRING" id="914234.M2PSI3"/>
<dbReference type="HOGENOM" id="CLU_001665_1_0_1"/>
<dbReference type="InterPro" id="IPR015943">
    <property type="entry name" value="WD40/YVTN_repeat-like_dom_sf"/>
</dbReference>
<feature type="region of interest" description="Disordered" evidence="1">
    <location>
        <begin position="75"/>
        <end position="119"/>
    </location>
</feature>
<evidence type="ECO:0000256" key="1">
    <source>
        <dbReference type="SAM" id="MobiDB-lite"/>
    </source>
</evidence>
<feature type="compositionally biased region" description="Polar residues" evidence="1">
    <location>
        <begin position="185"/>
        <end position="204"/>
    </location>
</feature>
<dbReference type="EMBL" id="KB445793">
    <property type="protein sequence ID" value="EMD39624.1"/>
    <property type="molecule type" value="Genomic_DNA"/>
</dbReference>
<proteinExistence type="predicted"/>
<dbReference type="GO" id="GO:0005737">
    <property type="term" value="C:cytoplasm"/>
    <property type="evidence" value="ECO:0007669"/>
    <property type="project" value="TreeGrafter"/>
</dbReference>
<reference evidence="2 3" key="1">
    <citation type="journal article" date="2012" name="Proc. Natl. Acad. Sci. U.S.A.">
        <title>Comparative genomics of Ceriporiopsis subvermispora and Phanerochaete chrysosporium provide insight into selective ligninolysis.</title>
        <authorList>
            <person name="Fernandez-Fueyo E."/>
            <person name="Ruiz-Duenas F.J."/>
            <person name="Ferreira P."/>
            <person name="Floudas D."/>
            <person name="Hibbett D.S."/>
            <person name="Canessa P."/>
            <person name="Larrondo L.F."/>
            <person name="James T.Y."/>
            <person name="Seelenfreund D."/>
            <person name="Lobos S."/>
            <person name="Polanco R."/>
            <person name="Tello M."/>
            <person name="Honda Y."/>
            <person name="Watanabe T."/>
            <person name="Watanabe T."/>
            <person name="Ryu J.S."/>
            <person name="Kubicek C.P."/>
            <person name="Schmoll M."/>
            <person name="Gaskell J."/>
            <person name="Hammel K.E."/>
            <person name="St John F.J."/>
            <person name="Vanden Wymelenberg A."/>
            <person name="Sabat G."/>
            <person name="Splinter BonDurant S."/>
            <person name="Syed K."/>
            <person name="Yadav J.S."/>
            <person name="Doddapaneni H."/>
            <person name="Subramanian V."/>
            <person name="Lavin J.L."/>
            <person name="Oguiza J.A."/>
            <person name="Perez G."/>
            <person name="Pisabarro A.G."/>
            <person name="Ramirez L."/>
            <person name="Santoyo F."/>
            <person name="Master E."/>
            <person name="Coutinho P.M."/>
            <person name="Henrissat B."/>
            <person name="Lombard V."/>
            <person name="Magnuson J.K."/>
            <person name="Kuees U."/>
            <person name="Hori C."/>
            <person name="Igarashi K."/>
            <person name="Samejima M."/>
            <person name="Held B.W."/>
            <person name="Barry K.W."/>
            <person name="LaButti K.M."/>
            <person name="Lapidus A."/>
            <person name="Lindquist E.A."/>
            <person name="Lucas S.M."/>
            <person name="Riley R."/>
            <person name="Salamov A.A."/>
            <person name="Hoffmeister D."/>
            <person name="Schwenk D."/>
            <person name="Hadar Y."/>
            <person name="Yarden O."/>
            <person name="de Vries R.P."/>
            <person name="Wiebenga A."/>
            <person name="Stenlid J."/>
            <person name="Eastwood D."/>
            <person name="Grigoriev I.V."/>
            <person name="Berka R.M."/>
            <person name="Blanchette R.A."/>
            <person name="Kersten P."/>
            <person name="Martinez A.T."/>
            <person name="Vicuna R."/>
            <person name="Cullen D."/>
        </authorList>
    </citation>
    <scope>NUCLEOTIDE SEQUENCE [LARGE SCALE GENOMIC DNA]</scope>
    <source>
        <strain evidence="2 3">B</strain>
    </source>
</reference>
<feature type="region of interest" description="Disordered" evidence="1">
    <location>
        <begin position="159"/>
        <end position="224"/>
    </location>
</feature>
<dbReference type="SUPFAM" id="SSF50978">
    <property type="entry name" value="WD40 repeat-like"/>
    <property type="match status" value="1"/>
</dbReference>
<feature type="compositionally biased region" description="Basic and acidic residues" evidence="1">
    <location>
        <begin position="165"/>
        <end position="181"/>
    </location>
</feature>
<dbReference type="PANTHER" id="PTHR44099:SF4">
    <property type="entry name" value="RABCONNECTIN-3B, ISOFORM A"/>
    <property type="match status" value="1"/>
</dbReference>
<evidence type="ECO:0000313" key="2">
    <source>
        <dbReference type="EMBL" id="EMD39624.1"/>
    </source>
</evidence>
<dbReference type="SMART" id="SM00320">
    <property type="entry name" value="WD40"/>
    <property type="match status" value="4"/>
</dbReference>
<gene>
    <name evidence="2" type="ORF">CERSUDRAFT_132102</name>
</gene>
<dbReference type="InterPro" id="IPR036322">
    <property type="entry name" value="WD40_repeat_dom_sf"/>
</dbReference>
<dbReference type="Proteomes" id="UP000016930">
    <property type="component" value="Unassembled WGS sequence"/>
</dbReference>
<name>M2PSI3_CERS8</name>